<keyword evidence="3" id="KW-0223">Dioxygenase</keyword>
<feature type="domain" description="VOC" evidence="2">
    <location>
        <begin position="23"/>
        <end position="143"/>
    </location>
</feature>
<dbReference type="InterPro" id="IPR037523">
    <property type="entry name" value="VOC_core"/>
</dbReference>
<dbReference type="PANTHER" id="PTHR43048:SF3">
    <property type="entry name" value="METHYLMALONYL-COA EPIMERASE, MITOCHONDRIAL"/>
    <property type="match status" value="1"/>
</dbReference>
<keyword evidence="3" id="KW-0670">Pyruvate</keyword>
<evidence type="ECO:0000256" key="1">
    <source>
        <dbReference type="ARBA" id="ARBA00022723"/>
    </source>
</evidence>
<dbReference type="GO" id="GO:0046872">
    <property type="term" value="F:metal ion binding"/>
    <property type="evidence" value="ECO:0007669"/>
    <property type="project" value="UniProtKB-KW"/>
</dbReference>
<keyword evidence="1" id="KW-0479">Metal-binding</keyword>
<evidence type="ECO:0000313" key="4">
    <source>
        <dbReference type="Proteomes" id="UP000095447"/>
    </source>
</evidence>
<organism evidence="3 4">
    <name type="scientific">Blautia obeum</name>
    <dbReference type="NCBI Taxonomy" id="40520"/>
    <lineage>
        <taxon>Bacteria</taxon>
        <taxon>Bacillati</taxon>
        <taxon>Bacillota</taxon>
        <taxon>Clostridia</taxon>
        <taxon>Lachnospirales</taxon>
        <taxon>Lachnospiraceae</taxon>
        <taxon>Blautia</taxon>
    </lineage>
</organism>
<dbReference type="CDD" id="cd06587">
    <property type="entry name" value="VOC"/>
    <property type="match status" value="1"/>
</dbReference>
<gene>
    <name evidence="3" type="ORF">ERS852395_03153</name>
</gene>
<dbReference type="PANTHER" id="PTHR43048">
    <property type="entry name" value="METHYLMALONYL-COA EPIMERASE"/>
    <property type="match status" value="1"/>
</dbReference>
<dbReference type="Proteomes" id="UP000095447">
    <property type="component" value="Unassembled WGS sequence"/>
</dbReference>
<dbReference type="EMBL" id="CYZA01000025">
    <property type="protein sequence ID" value="CUO47521.1"/>
    <property type="molecule type" value="Genomic_DNA"/>
</dbReference>
<dbReference type="GO" id="GO:0004493">
    <property type="term" value="F:methylmalonyl-CoA epimerase activity"/>
    <property type="evidence" value="ECO:0007669"/>
    <property type="project" value="TreeGrafter"/>
</dbReference>
<name>A0A174FCL7_9FIRM</name>
<sequence length="144" mass="16665">MNKSYKDEQKEVKIMDLKNYSTGVQHIGIPTNDIDKTVEFYHKLGFETAFETVNEEANEKVVFLKLGTLVVETYENHAAKMEHGAIDHVALDVRDIEEIFQYINEAGLNSTQDTIHFLPFWENGVKFFTIEGPNKEKVEFSQYL</sequence>
<reference evidence="3 4" key="1">
    <citation type="submission" date="2015-09" db="EMBL/GenBank/DDBJ databases">
        <authorList>
            <consortium name="Pathogen Informatics"/>
        </authorList>
    </citation>
    <scope>NUCLEOTIDE SEQUENCE [LARGE SCALE GENOMIC DNA]</scope>
    <source>
        <strain evidence="3 4">2789STDY5608838</strain>
    </source>
</reference>
<dbReference type="AlphaFoldDB" id="A0A174FCL7"/>
<proteinExistence type="predicted"/>
<evidence type="ECO:0000259" key="2">
    <source>
        <dbReference type="PROSITE" id="PS51819"/>
    </source>
</evidence>
<dbReference type="Pfam" id="PF00903">
    <property type="entry name" value="Glyoxalase"/>
    <property type="match status" value="1"/>
</dbReference>
<dbReference type="GO" id="GO:0051213">
    <property type="term" value="F:dioxygenase activity"/>
    <property type="evidence" value="ECO:0007669"/>
    <property type="project" value="UniProtKB-KW"/>
</dbReference>
<dbReference type="PROSITE" id="PS51819">
    <property type="entry name" value="VOC"/>
    <property type="match status" value="1"/>
</dbReference>
<dbReference type="InterPro" id="IPR004360">
    <property type="entry name" value="Glyas_Fos-R_dOase_dom"/>
</dbReference>
<protein>
    <submittedName>
        <fullName evidence="3">4-hydroxyphenylpyruvate dioxygenase and related hemolysins</fullName>
    </submittedName>
</protein>
<dbReference type="SUPFAM" id="SSF54593">
    <property type="entry name" value="Glyoxalase/Bleomycin resistance protein/Dihydroxybiphenyl dioxygenase"/>
    <property type="match status" value="1"/>
</dbReference>
<dbReference type="GO" id="GO:0046491">
    <property type="term" value="P:L-methylmalonyl-CoA metabolic process"/>
    <property type="evidence" value="ECO:0007669"/>
    <property type="project" value="TreeGrafter"/>
</dbReference>
<dbReference type="InterPro" id="IPR051785">
    <property type="entry name" value="MMCE/EMCE_epimerase"/>
</dbReference>
<dbReference type="InterPro" id="IPR029068">
    <property type="entry name" value="Glyas_Bleomycin-R_OHBP_Dase"/>
</dbReference>
<keyword evidence="3" id="KW-0560">Oxidoreductase</keyword>
<evidence type="ECO:0000313" key="3">
    <source>
        <dbReference type="EMBL" id="CUO47521.1"/>
    </source>
</evidence>
<dbReference type="Gene3D" id="3.10.180.10">
    <property type="entry name" value="2,3-Dihydroxybiphenyl 1,2-Dioxygenase, domain 1"/>
    <property type="match status" value="1"/>
</dbReference>
<accession>A0A174FCL7</accession>